<evidence type="ECO:0000256" key="1">
    <source>
        <dbReference type="SAM" id="MobiDB-lite"/>
    </source>
</evidence>
<comment type="caution">
    <text evidence="2">The sequence shown here is derived from an EMBL/GenBank/DDBJ whole genome shotgun (WGS) entry which is preliminary data.</text>
</comment>
<organism evidence="2">
    <name type="scientific">marine sediment metagenome</name>
    <dbReference type="NCBI Taxonomy" id="412755"/>
    <lineage>
        <taxon>unclassified sequences</taxon>
        <taxon>metagenomes</taxon>
        <taxon>ecological metagenomes</taxon>
    </lineage>
</organism>
<feature type="non-terminal residue" evidence="2">
    <location>
        <position position="1"/>
    </location>
</feature>
<name>A0A0F9EYV6_9ZZZZ</name>
<proteinExistence type="predicted"/>
<evidence type="ECO:0000313" key="2">
    <source>
        <dbReference type="EMBL" id="KKL28993.1"/>
    </source>
</evidence>
<accession>A0A0F9EYV6</accession>
<sequence length="541" mass="56936">PTGQVTLRLNGVLFAQAPTFPTGDVQPQPVTLNGVLFTRAPTFPAGSISLQLNGVLFTRAPTFATGQVNLQLNGILFTRAGVFPTGAVNAQPVTLNGVLFTRAPTFPVGDVSLAGGDQTINGVLFAKAPTFPTGQINLRVFGSDTQFLSIFPPDIANHRVDTPDHADLDIVGDLELQVRASRPDWTFFDSIVGKWSATSAEQSYRVRIQTDGKLALIWKDSSNVSHTVISTVSPGFVDNEVNWFKFELDVDNGAAGHDVLFYTGGSGEDPTFVQLGTTVTTAGTTDIQVGNATFSVGEQPGQIGKVGHWYQVKVFDGIGGTLAAHFDADDFTLGDSDLDTAVGAAGKTWTIRGSECEIQAGSLRNHPTFPAGSVAAVLAGVLFTRAPTFATGQVNLQLNGVLFTRAPTFPTGDISAAADQTITGILFTRAPTFPTGQVTLQLFGAATFQLAPTFATGSVTLQLVGVLFTRAPTFPTGAIQAQPVTINGVLFTLAPTFPTGVMRLAALTFWVDDKVVQTSSSPGGDNKVAYTKLEPSAPNPL</sequence>
<gene>
    <name evidence="2" type="ORF">LCGC14_2369590</name>
</gene>
<feature type="region of interest" description="Disordered" evidence="1">
    <location>
        <begin position="517"/>
        <end position="541"/>
    </location>
</feature>
<dbReference type="EMBL" id="LAZR01034896">
    <property type="protein sequence ID" value="KKL28993.1"/>
    <property type="molecule type" value="Genomic_DNA"/>
</dbReference>
<reference evidence="2" key="1">
    <citation type="journal article" date="2015" name="Nature">
        <title>Complex archaea that bridge the gap between prokaryotes and eukaryotes.</title>
        <authorList>
            <person name="Spang A."/>
            <person name="Saw J.H."/>
            <person name="Jorgensen S.L."/>
            <person name="Zaremba-Niedzwiedzka K."/>
            <person name="Martijn J."/>
            <person name="Lind A.E."/>
            <person name="van Eijk R."/>
            <person name="Schleper C."/>
            <person name="Guy L."/>
            <person name="Ettema T.J."/>
        </authorList>
    </citation>
    <scope>NUCLEOTIDE SEQUENCE</scope>
</reference>
<dbReference type="AlphaFoldDB" id="A0A0F9EYV6"/>
<protein>
    <submittedName>
        <fullName evidence="2">Uncharacterized protein</fullName>
    </submittedName>
</protein>